<organism evidence="9 10">
    <name type="scientific">Tolypocladium paradoxum</name>
    <dbReference type="NCBI Taxonomy" id="94208"/>
    <lineage>
        <taxon>Eukaryota</taxon>
        <taxon>Fungi</taxon>
        <taxon>Dikarya</taxon>
        <taxon>Ascomycota</taxon>
        <taxon>Pezizomycotina</taxon>
        <taxon>Sordariomycetes</taxon>
        <taxon>Hypocreomycetidae</taxon>
        <taxon>Hypocreales</taxon>
        <taxon>Ophiocordycipitaceae</taxon>
        <taxon>Tolypocladium</taxon>
    </lineage>
</organism>
<keyword evidence="3 7" id="KW-0812">Transmembrane</keyword>
<dbReference type="GO" id="GO:0016020">
    <property type="term" value="C:membrane"/>
    <property type="evidence" value="ECO:0007669"/>
    <property type="project" value="UniProtKB-SubCell"/>
</dbReference>
<dbReference type="PANTHER" id="PTHR43791:SF16">
    <property type="entry name" value="TRANSPORTER, PUTATIVE (AFU_ORTHOLOGUE AFUA_3G01840)-RELATED"/>
    <property type="match status" value="1"/>
</dbReference>
<dbReference type="Pfam" id="PF07690">
    <property type="entry name" value="MFS_1"/>
    <property type="match status" value="1"/>
</dbReference>
<dbReference type="SUPFAM" id="SSF103473">
    <property type="entry name" value="MFS general substrate transporter"/>
    <property type="match status" value="1"/>
</dbReference>
<feature type="transmembrane region" description="Helical" evidence="7">
    <location>
        <begin position="101"/>
        <end position="122"/>
    </location>
</feature>
<feature type="transmembrane region" description="Helical" evidence="7">
    <location>
        <begin position="387"/>
        <end position="408"/>
    </location>
</feature>
<keyword evidence="2" id="KW-0813">Transport</keyword>
<evidence type="ECO:0000256" key="3">
    <source>
        <dbReference type="ARBA" id="ARBA00022692"/>
    </source>
</evidence>
<dbReference type="Proteomes" id="UP000237481">
    <property type="component" value="Unassembled WGS sequence"/>
</dbReference>
<keyword evidence="10" id="KW-1185">Reference proteome</keyword>
<comment type="subcellular location">
    <subcellularLocation>
        <location evidence="1">Membrane</location>
        <topology evidence="1">Multi-pass membrane protein</topology>
    </subcellularLocation>
</comment>
<evidence type="ECO:0000256" key="4">
    <source>
        <dbReference type="ARBA" id="ARBA00022989"/>
    </source>
</evidence>
<evidence type="ECO:0000256" key="2">
    <source>
        <dbReference type="ARBA" id="ARBA00022448"/>
    </source>
</evidence>
<gene>
    <name evidence="9" type="ORF">TPAR_03889</name>
</gene>
<feature type="domain" description="Major facilitator superfamily (MFS) profile" evidence="8">
    <location>
        <begin position="63"/>
        <end position="479"/>
    </location>
</feature>
<feature type="transmembrane region" description="Helical" evidence="7">
    <location>
        <begin position="452"/>
        <end position="474"/>
    </location>
</feature>
<dbReference type="PANTHER" id="PTHR43791">
    <property type="entry name" value="PERMEASE-RELATED"/>
    <property type="match status" value="1"/>
</dbReference>
<dbReference type="AlphaFoldDB" id="A0A2S4L0I6"/>
<feature type="transmembrane region" description="Helical" evidence="7">
    <location>
        <begin position="129"/>
        <end position="149"/>
    </location>
</feature>
<dbReference type="PROSITE" id="PS50850">
    <property type="entry name" value="MFS"/>
    <property type="match status" value="1"/>
</dbReference>
<dbReference type="InterPro" id="IPR036259">
    <property type="entry name" value="MFS_trans_sf"/>
</dbReference>
<evidence type="ECO:0000256" key="6">
    <source>
        <dbReference type="ARBA" id="ARBA00037968"/>
    </source>
</evidence>
<dbReference type="Gene3D" id="1.20.1250.20">
    <property type="entry name" value="MFS general substrate transporter like domains"/>
    <property type="match status" value="1"/>
</dbReference>
<feature type="transmembrane region" description="Helical" evidence="7">
    <location>
        <begin position="356"/>
        <end position="375"/>
    </location>
</feature>
<comment type="similarity">
    <text evidence="6">Belongs to the major facilitator superfamily. Allantoate permease family.</text>
</comment>
<comment type="caution">
    <text evidence="9">The sequence shown here is derived from an EMBL/GenBank/DDBJ whole genome shotgun (WGS) entry which is preliminary data.</text>
</comment>
<reference evidence="9 10" key="1">
    <citation type="submission" date="2018-01" db="EMBL/GenBank/DDBJ databases">
        <title>Harnessing the power of phylogenomics to disentangle the directionality and signatures of interkingdom host jumping in the parasitic fungal genus Tolypocladium.</title>
        <authorList>
            <person name="Quandt C.A."/>
            <person name="Patterson W."/>
            <person name="Spatafora J.W."/>
        </authorList>
    </citation>
    <scope>NUCLEOTIDE SEQUENCE [LARGE SCALE GENOMIC DNA]</scope>
    <source>
        <strain evidence="9 10">NRBC 100945</strain>
    </source>
</reference>
<protein>
    <recommendedName>
        <fullName evidence="8">Major facilitator superfamily (MFS) profile domain-containing protein</fullName>
    </recommendedName>
</protein>
<feature type="transmembrane region" description="Helical" evidence="7">
    <location>
        <begin position="189"/>
        <end position="209"/>
    </location>
</feature>
<evidence type="ECO:0000256" key="5">
    <source>
        <dbReference type="ARBA" id="ARBA00023136"/>
    </source>
</evidence>
<proteinExistence type="inferred from homology"/>
<evidence type="ECO:0000259" key="8">
    <source>
        <dbReference type="PROSITE" id="PS50850"/>
    </source>
</evidence>
<evidence type="ECO:0000256" key="1">
    <source>
        <dbReference type="ARBA" id="ARBA00004141"/>
    </source>
</evidence>
<evidence type="ECO:0000313" key="10">
    <source>
        <dbReference type="Proteomes" id="UP000237481"/>
    </source>
</evidence>
<evidence type="ECO:0000256" key="7">
    <source>
        <dbReference type="SAM" id="Phobius"/>
    </source>
</evidence>
<feature type="transmembrane region" description="Helical" evidence="7">
    <location>
        <begin position="221"/>
        <end position="241"/>
    </location>
</feature>
<keyword evidence="5 7" id="KW-0472">Membrane</keyword>
<feature type="transmembrane region" description="Helical" evidence="7">
    <location>
        <begin position="62"/>
        <end position="81"/>
    </location>
</feature>
<dbReference type="GO" id="GO:0022857">
    <property type="term" value="F:transmembrane transporter activity"/>
    <property type="evidence" value="ECO:0007669"/>
    <property type="project" value="InterPro"/>
</dbReference>
<evidence type="ECO:0000313" key="9">
    <source>
        <dbReference type="EMBL" id="POR35915.1"/>
    </source>
</evidence>
<dbReference type="InterPro" id="IPR020846">
    <property type="entry name" value="MFS_dom"/>
</dbReference>
<dbReference type="EMBL" id="PKSG01000384">
    <property type="protein sequence ID" value="POR35915.1"/>
    <property type="molecule type" value="Genomic_DNA"/>
</dbReference>
<dbReference type="FunFam" id="1.20.1250.20:FF:000064">
    <property type="entry name" value="MFS allantoate transporter"/>
    <property type="match status" value="1"/>
</dbReference>
<feature type="transmembrane region" description="Helical" evidence="7">
    <location>
        <begin position="292"/>
        <end position="315"/>
    </location>
</feature>
<feature type="transmembrane region" description="Helical" evidence="7">
    <location>
        <begin position="155"/>
        <end position="177"/>
    </location>
</feature>
<dbReference type="OrthoDB" id="4454541at2759"/>
<feature type="transmembrane region" description="Helical" evidence="7">
    <location>
        <begin position="420"/>
        <end position="440"/>
    </location>
</feature>
<dbReference type="InterPro" id="IPR011701">
    <property type="entry name" value="MFS"/>
</dbReference>
<dbReference type="FunFam" id="1.20.1250.20:FF:000295">
    <property type="entry name" value="Unplaced genomic scaffold supercont1.7, whole genome shotgun sequence"/>
    <property type="match status" value="1"/>
</dbReference>
<name>A0A2S4L0I6_9HYPO</name>
<sequence>MAPIEVEPKRSKDATLDDIKMDVQSKEFEDTVPAGNPGELRQERVHLTDQDNKRILRKTDKAILTVLVWVYFLQIIDKSALGYGSVFGLQADTGLVGTQYSLVGSMAPIAQLCWLPFSSYLIVKVQPRILIAVLMLCWGIAQAFMAAVHNYGGLIATRFLLGLFEAACLPLFGVLTSQWYRRSEQPLRIAAWLAASGAATILGSAMSFGLGKIPTTTVKSWQIIFLFVGLVTVVTAPAAYWRLDNNIETARFLNEHERAQAIERLRANNTGIGSKEFKWSHVAEVFLDAKTYLWFFMALLLNVGAGVTNVFGPLILSGLGFDASVTLLLNIPFGVVQVLVILFSSYAAYKAKRKALILLVLMLPVVAGLAILYVLPRTSANTAPNLVAYYLLAFLFGGNPLLITWLVGNTAGTTKKSCLMVIYNIGVSAGNIIGPLLFTAEDKPAYLPGLRAVLGMFCALVVIVCVQWALLIFLNKSQERKRVAEGKPAKLTDVSMMTHYMEQDEIVHGNAEAALHDMTDRQNSEFIYIY</sequence>
<keyword evidence="4 7" id="KW-1133">Transmembrane helix</keyword>
<accession>A0A2S4L0I6</accession>
<feature type="transmembrane region" description="Helical" evidence="7">
    <location>
        <begin position="327"/>
        <end position="349"/>
    </location>
</feature>